<organism evidence="2 3">
    <name type="scientific">Chryseobacterium kwangjuense</name>
    <dbReference type="NCBI Taxonomy" id="267125"/>
    <lineage>
        <taxon>Bacteria</taxon>
        <taxon>Pseudomonadati</taxon>
        <taxon>Bacteroidota</taxon>
        <taxon>Flavobacteriia</taxon>
        <taxon>Flavobacteriales</taxon>
        <taxon>Weeksellaceae</taxon>
        <taxon>Chryseobacterium group</taxon>
        <taxon>Chryseobacterium</taxon>
    </lineage>
</organism>
<keyword evidence="3" id="KW-1185">Reference proteome</keyword>
<dbReference type="Proteomes" id="UP001634154">
    <property type="component" value="Unassembled WGS sequence"/>
</dbReference>
<evidence type="ECO:0000256" key="1">
    <source>
        <dbReference type="SAM" id="SignalP"/>
    </source>
</evidence>
<evidence type="ECO:0000313" key="3">
    <source>
        <dbReference type="Proteomes" id="UP001634154"/>
    </source>
</evidence>
<dbReference type="EMBL" id="JBJXVJ010000003">
    <property type="protein sequence ID" value="MFN1218236.1"/>
    <property type="molecule type" value="Genomic_DNA"/>
</dbReference>
<proteinExistence type="predicted"/>
<keyword evidence="1" id="KW-0732">Signal</keyword>
<comment type="caution">
    <text evidence="2">The sequence shown here is derived from an EMBL/GenBank/DDBJ whole genome shotgun (WGS) entry which is preliminary data.</text>
</comment>
<dbReference type="Gene3D" id="3.30.1150.10">
    <property type="match status" value="1"/>
</dbReference>
<evidence type="ECO:0008006" key="4">
    <source>
        <dbReference type="Google" id="ProtNLM"/>
    </source>
</evidence>
<feature type="signal peptide" evidence="1">
    <location>
        <begin position="1"/>
        <end position="19"/>
    </location>
</feature>
<dbReference type="RefSeq" id="WP_409357265.1">
    <property type="nucleotide sequence ID" value="NZ_JBJXVJ010000003.1"/>
</dbReference>
<feature type="chain" id="PRO_5045892373" description="TonB C-terminal domain-containing protein" evidence="1">
    <location>
        <begin position="20"/>
        <end position="137"/>
    </location>
</feature>
<name>A0ABW9K587_9FLAO</name>
<reference evidence="2 3" key="1">
    <citation type="submission" date="2024-12" db="EMBL/GenBank/DDBJ databases">
        <title>Draft genome sequence of Chryseobacterium kwangjuense AG447.</title>
        <authorList>
            <person name="Cheptsov V.S."/>
            <person name="Belov A."/>
            <person name="Zavarzina A.G."/>
        </authorList>
    </citation>
    <scope>NUCLEOTIDE SEQUENCE [LARGE SCALE GENOMIC DNA]</scope>
    <source>
        <strain evidence="2 3">AG447</strain>
    </source>
</reference>
<accession>A0ABW9K587</accession>
<gene>
    <name evidence="2" type="ORF">ACKW6Q_14790</name>
</gene>
<sequence length="137" mass="15116">MMKKIYVLVLLLGAQLVFSQSTQKEETQQKDPVQGTQKLNVKETPVEFPGGMAALRSHISSQFDLSTIKGSGTFKSVTKLLIHADGSMSSISTTGDNPSMNKEMTRVIKAIRTKWKPATRDGQPVETEYQIPMTISL</sequence>
<evidence type="ECO:0000313" key="2">
    <source>
        <dbReference type="EMBL" id="MFN1218236.1"/>
    </source>
</evidence>
<protein>
    <recommendedName>
        <fullName evidence="4">TonB C-terminal domain-containing protein</fullName>
    </recommendedName>
</protein>